<dbReference type="NCBIfam" id="TIGR02608">
    <property type="entry name" value="delta_60_rpt"/>
    <property type="match status" value="5"/>
</dbReference>
<feature type="chain" id="PRO_5013287003" description="Delta-60 repeat domain-containing protein" evidence="2">
    <location>
        <begin position="36"/>
        <end position="515"/>
    </location>
</feature>
<comment type="caution">
    <text evidence="3">The sequence shown here is derived from an EMBL/GenBank/DDBJ whole genome shotgun (WGS) entry which is preliminary data.</text>
</comment>
<dbReference type="OrthoDB" id="9805017at2"/>
<proteinExistence type="predicted"/>
<dbReference type="EMBL" id="PDEQ01000009">
    <property type="protein sequence ID" value="PEN11376.1"/>
    <property type="molecule type" value="Genomic_DNA"/>
</dbReference>
<gene>
    <name evidence="3" type="ORF">CRI94_15160</name>
</gene>
<dbReference type="InterPro" id="IPR013431">
    <property type="entry name" value="Delta_60_rpt"/>
</dbReference>
<organism evidence="3 4">
    <name type="scientific">Longibacter salinarum</name>
    <dbReference type="NCBI Taxonomy" id="1850348"/>
    <lineage>
        <taxon>Bacteria</taxon>
        <taxon>Pseudomonadati</taxon>
        <taxon>Rhodothermota</taxon>
        <taxon>Rhodothermia</taxon>
        <taxon>Rhodothermales</taxon>
        <taxon>Salisaetaceae</taxon>
        <taxon>Longibacter</taxon>
    </lineage>
</organism>
<evidence type="ECO:0000313" key="4">
    <source>
        <dbReference type="Proteomes" id="UP000220102"/>
    </source>
</evidence>
<evidence type="ECO:0000256" key="1">
    <source>
        <dbReference type="SAM" id="MobiDB-lite"/>
    </source>
</evidence>
<feature type="region of interest" description="Disordered" evidence="1">
    <location>
        <begin position="317"/>
        <end position="338"/>
    </location>
</feature>
<feature type="signal peptide" evidence="2">
    <location>
        <begin position="1"/>
        <end position="35"/>
    </location>
</feature>
<evidence type="ECO:0000256" key="2">
    <source>
        <dbReference type="SAM" id="SignalP"/>
    </source>
</evidence>
<dbReference type="SUPFAM" id="SSF63829">
    <property type="entry name" value="Calcium-dependent phosphotriesterase"/>
    <property type="match status" value="1"/>
</dbReference>
<keyword evidence="4" id="KW-1185">Reference proteome</keyword>
<keyword evidence="2" id="KW-0732">Signal</keyword>
<accession>A0A2A8CUE4</accession>
<dbReference type="Pfam" id="PF17164">
    <property type="entry name" value="DUF5122"/>
    <property type="match status" value="3"/>
</dbReference>
<dbReference type="AlphaFoldDB" id="A0A2A8CUE4"/>
<evidence type="ECO:0000313" key="3">
    <source>
        <dbReference type="EMBL" id="PEN11376.1"/>
    </source>
</evidence>
<dbReference type="Gene3D" id="2.80.10.50">
    <property type="match status" value="2"/>
</dbReference>
<evidence type="ECO:0008006" key="5">
    <source>
        <dbReference type="Google" id="ProtNLM"/>
    </source>
</evidence>
<dbReference type="RefSeq" id="WP_098077764.1">
    <property type="nucleotide sequence ID" value="NZ_PDEQ01000009.1"/>
</dbReference>
<reference evidence="3 4" key="1">
    <citation type="submission" date="2017-10" db="EMBL/GenBank/DDBJ databases">
        <title>Draft genome of Longibacter Salinarum.</title>
        <authorList>
            <person name="Goh K.M."/>
            <person name="Shamsir M.S."/>
            <person name="Lim S.W."/>
        </authorList>
    </citation>
    <scope>NUCLEOTIDE SEQUENCE [LARGE SCALE GENOMIC DNA]</scope>
    <source>
        <strain evidence="3 4">KCTC 52045</strain>
    </source>
</reference>
<dbReference type="Proteomes" id="UP000220102">
    <property type="component" value="Unassembled WGS sequence"/>
</dbReference>
<sequence length="515" mass="53817">MTVSFLPSRVAAKACALLVPVWVLFLCTNAPSAHAQQRAILDPSFRGGAVTTDVAGGADVGYALALQKDGSAWVTGRAFEGQGGANLLLLRYREDGGLDPSFGSSGMSTVDLGRSEYGQSVLVQADGRIVVAGVFEGGGDELHNILVVRFRPNGELDPTFGTNGSVVIDLGGTDVAHAVFEHKTRGHTRLVVAGTRNEQIALVGLRANGRRDSTFGRNGVVTTDLPYRGHVGRTVVQQPDGRIVVAGAAGRSENGTFDLVLARYRVDGQLDRSFGRNGVVTTAVSGRVDLAQSAVVGPDGRIAVAVTVVGGVTSGAGPVVDTSPTTGGPREPGGFEIDDPGTYHAVVLRYLPDGRLDPAFGTNGTVRIAAEGSHVARGVVRSTDGSLYVVIGRDISAASPSSGRSASGRHELRVVRITPDGAVDPDFVSDTFTVQAMSGWRGTQAVAARDNTILVIGSAVGEHRGGEHRAPDVQLIRFAVIDRDWTILPTGLYVPIRLSENGPPRRIPAPVDFGQ</sequence>
<protein>
    <recommendedName>
        <fullName evidence="5">Delta-60 repeat domain-containing protein</fullName>
    </recommendedName>
</protein>
<name>A0A2A8CUE4_9BACT</name>